<dbReference type="Proteomes" id="UP000445144">
    <property type="component" value="Unassembled WGS sequence"/>
</dbReference>
<name>A0A6N4XDL1_9FLAO</name>
<keyword evidence="1" id="KW-0732">Signal</keyword>
<accession>A0A6N4XDL1</accession>
<dbReference type="NCBIfam" id="TIGR04183">
    <property type="entry name" value="Por_Secre_tail"/>
    <property type="match status" value="1"/>
</dbReference>
<dbReference type="AlphaFoldDB" id="A0A6N4XDL1"/>
<sequence>MTKKIFFKQLFQSTNKLLLCIMIVGATLFSTYRVKAQSCSPVQNLFYNGTTTINGIHITRSSAGDVTDSRLGPNRGAWSLKFTFDKPVNNLIFMFPINPGLDYSINAHFNTNGGPVAISTTYDSNNNWIVNGNTVTNPYNVQGGTGYFKITSPNDFTTITINGDAFPSNPLTHYSSLTLCSSSEVLAVHERSNEMDDNAVTIYPNPVKNMISISSKENLKSYKIIDGSGKLVLSSSLKGNKQEVNLSSVQTGTYVISVETDKQRVALKLIKE</sequence>
<evidence type="ECO:0000313" key="3">
    <source>
        <dbReference type="EMBL" id="CAA7196679.1"/>
    </source>
</evidence>
<evidence type="ECO:0000259" key="2">
    <source>
        <dbReference type="Pfam" id="PF18962"/>
    </source>
</evidence>
<dbReference type="Pfam" id="PF18962">
    <property type="entry name" value="Por_Secre_tail"/>
    <property type="match status" value="1"/>
</dbReference>
<dbReference type="EMBL" id="CACVBR010000029">
    <property type="protein sequence ID" value="CAA7196679.1"/>
    <property type="molecule type" value="Genomic_DNA"/>
</dbReference>
<feature type="domain" description="Secretion system C-terminal sorting" evidence="2">
    <location>
        <begin position="202"/>
        <end position="270"/>
    </location>
</feature>
<proteinExistence type="predicted"/>
<reference evidence="3 4" key="1">
    <citation type="submission" date="2020-01" db="EMBL/GenBank/DDBJ databases">
        <authorList>
            <person name="Rodrigo-Torres L."/>
            <person name="Arahal R. D."/>
            <person name="Lucena T."/>
        </authorList>
    </citation>
    <scope>NUCLEOTIDE SEQUENCE [LARGE SCALE GENOMIC DNA]</scope>
    <source>
        <strain evidence="3 4">CECT 9293</strain>
    </source>
</reference>
<gene>
    <name evidence="3" type="ORF">CHRY9293_02755</name>
</gene>
<evidence type="ECO:0000313" key="4">
    <source>
        <dbReference type="Proteomes" id="UP000445144"/>
    </source>
</evidence>
<keyword evidence="4" id="KW-1185">Reference proteome</keyword>
<dbReference type="InterPro" id="IPR026444">
    <property type="entry name" value="Secre_tail"/>
</dbReference>
<organism evidence="3 4">
    <name type="scientific">Chryseobacterium potabilaquae</name>
    <dbReference type="NCBI Taxonomy" id="2675057"/>
    <lineage>
        <taxon>Bacteria</taxon>
        <taxon>Pseudomonadati</taxon>
        <taxon>Bacteroidota</taxon>
        <taxon>Flavobacteriia</taxon>
        <taxon>Flavobacteriales</taxon>
        <taxon>Weeksellaceae</taxon>
        <taxon>Chryseobacterium group</taxon>
        <taxon>Chryseobacterium</taxon>
    </lineage>
</organism>
<protein>
    <recommendedName>
        <fullName evidence="2">Secretion system C-terminal sorting domain-containing protein</fullName>
    </recommendedName>
</protein>
<dbReference type="RefSeq" id="WP_162033460.1">
    <property type="nucleotide sequence ID" value="NZ_CACVBR010000029.1"/>
</dbReference>
<evidence type="ECO:0000256" key="1">
    <source>
        <dbReference type="ARBA" id="ARBA00022729"/>
    </source>
</evidence>